<dbReference type="GO" id="GO:0003824">
    <property type="term" value="F:catalytic activity"/>
    <property type="evidence" value="ECO:0007669"/>
    <property type="project" value="InterPro"/>
</dbReference>
<feature type="domain" description="HIT" evidence="4">
    <location>
        <begin position="6"/>
        <end position="113"/>
    </location>
</feature>
<evidence type="ECO:0000313" key="6">
    <source>
        <dbReference type="Proteomes" id="UP000321181"/>
    </source>
</evidence>
<proteinExistence type="predicted"/>
<dbReference type="SUPFAM" id="SSF54197">
    <property type="entry name" value="HIT-like"/>
    <property type="match status" value="1"/>
</dbReference>
<feature type="short sequence motif" description="Histidine triad motif" evidence="2 3">
    <location>
        <begin position="97"/>
        <end position="101"/>
    </location>
</feature>
<dbReference type="EMBL" id="BJYY01000012">
    <property type="protein sequence ID" value="GEO33889.1"/>
    <property type="molecule type" value="Genomic_DNA"/>
</dbReference>
<dbReference type="InterPro" id="IPR011146">
    <property type="entry name" value="HIT-like"/>
</dbReference>
<dbReference type="PANTHER" id="PTHR23089">
    <property type="entry name" value="HISTIDINE TRIAD HIT PROTEIN"/>
    <property type="match status" value="1"/>
</dbReference>
<sequence>MTSDCLFCRIVAGEVPADVVASTDRAVAFRDIDPRAPLHVLVVPREHHADVTRLAAADPTLLADLVELADRVAGTECDGQFRLVFNTGPTAGQSVLHVHGHVLGGARLGWSPA</sequence>
<keyword evidence="6" id="KW-1185">Reference proteome</keyword>
<comment type="caution">
    <text evidence="5">The sequence shown here is derived from an EMBL/GenBank/DDBJ whole genome shotgun (WGS) entry which is preliminary data.</text>
</comment>
<reference evidence="5 6" key="1">
    <citation type="submission" date="2019-07" db="EMBL/GenBank/DDBJ databases">
        <title>Whole genome shotgun sequence of Cellulomonas aerilata NBRC 106308.</title>
        <authorList>
            <person name="Hosoyama A."/>
            <person name="Uohara A."/>
            <person name="Ohji S."/>
            <person name="Ichikawa N."/>
        </authorList>
    </citation>
    <scope>NUCLEOTIDE SEQUENCE [LARGE SCALE GENOMIC DNA]</scope>
    <source>
        <strain evidence="5 6">NBRC 106308</strain>
    </source>
</reference>
<feature type="active site" description="Tele-AMP-histidine intermediate" evidence="1">
    <location>
        <position position="99"/>
    </location>
</feature>
<evidence type="ECO:0000313" key="5">
    <source>
        <dbReference type="EMBL" id="GEO33889.1"/>
    </source>
</evidence>
<dbReference type="OrthoDB" id="9784774at2"/>
<dbReference type="Proteomes" id="UP000321181">
    <property type="component" value="Unassembled WGS sequence"/>
</dbReference>
<dbReference type="RefSeq" id="WP_146902539.1">
    <property type="nucleotide sequence ID" value="NZ_BAAARM010000009.1"/>
</dbReference>
<protein>
    <submittedName>
        <fullName evidence="5">Histidine triad nucleotide-binding protein</fullName>
    </submittedName>
</protein>
<dbReference type="InterPro" id="IPR001310">
    <property type="entry name" value="Histidine_triad_HIT"/>
</dbReference>
<name>A0A512DBN2_9CELL</name>
<dbReference type="AlphaFoldDB" id="A0A512DBN2"/>
<evidence type="ECO:0000259" key="4">
    <source>
        <dbReference type="PROSITE" id="PS51084"/>
    </source>
</evidence>
<gene>
    <name evidence="5" type="ORF">CAE01nite_16140</name>
</gene>
<accession>A0A512DBN2</accession>
<organism evidence="5 6">
    <name type="scientific">Cellulomonas aerilata</name>
    <dbReference type="NCBI Taxonomy" id="515326"/>
    <lineage>
        <taxon>Bacteria</taxon>
        <taxon>Bacillati</taxon>
        <taxon>Actinomycetota</taxon>
        <taxon>Actinomycetes</taxon>
        <taxon>Micrococcales</taxon>
        <taxon>Cellulomonadaceae</taxon>
        <taxon>Cellulomonas</taxon>
    </lineage>
</organism>
<dbReference type="PROSITE" id="PS51084">
    <property type="entry name" value="HIT_2"/>
    <property type="match status" value="1"/>
</dbReference>
<dbReference type="Gene3D" id="3.30.428.10">
    <property type="entry name" value="HIT-like"/>
    <property type="match status" value="1"/>
</dbReference>
<evidence type="ECO:0000256" key="3">
    <source>
        <dbReference type="PROSITE-ProRule" id="PRU00464"/>
    </source>
</evidence>
<evidence type="ECO:0000256" key="1">
    <source>
        <dbReference type="PIRSR" id="PIRSR601310-1"/>
    </source>
</evidence>
<dbReference type="Pfam" id="PF01230">
    <property type="entry name" value="HIT"/>
    <property type="match status" value="1"/>
</dbReference>
<dbReference type="InterPro" id="IPR036265">
    <property type="entry name" value="HIT-like_sf"/>
</dbReference>
<dbReference type="PRINTS" id="PR00332">
    <property type="entry name" value="HISTRIAD"/>
</dbReference>
<evidence type="ECO:0000256" key="2">
    <source>
        <dbReference type="PIRSR" id="PIRSR601310-3"/>
    </source>
</evidence>